<dbReference type="AlphaFoldDB" id="A0A7W7MA90"/>
<dbReference type="Pfam" id="PF09346">
    <property type="entry name" value="SMI1_KNR4"/>
    <property type="match status" value="1"/>
</dbReference>
<reference evidence="3 4" key="1">
    <citation type="submission" date="2020-08" db="EMBL/GenBank/DDBJ databases">
        <title>Sequencing the genomes of 1000 actinobacteria strains.</title>
        <authorList>
            <person name="Klenk H.-P."/>
        </authorList>
    </citation>
    <scope>NUCLEOTIDE SEQUENCE [LARGE SCALE GENOMIC DNA]</scope>
    <source>
        <strain evidence="3 4">DSM 45809</strain>
    </source>
</reference>
<dbReference type="InterPro" id="IPR018958">
    <property type="entry name" value="Knr4/Smi1-like_dom"/>
</dbReference>
<evidence type="ECO:0000256" key="1">
    <source>
        <dbReference type="SAM" id="Phobius"/>
    </source>
</evidence>
<protein>
    <submittedName>
        <fullName evidence="3">Cell wall assembly regulator SMI1</fullName>
    </submittedName>
</protein>
<dbReference type="SUPFAM" id="SSF52540">
    <property type="entry name" value="P-loop containing nucleoside triphosphate hydrolases"/>
    <property type="match status" value="1"/>
</dbReference>
<evidence type="ECO:0000259" key="2">
    <source>
        <dbReference type="SMART" id="SM00860"/>
    </source>
</evidence>
<gene>
    <name evidence="3" type="ORF">BJY16_006186</name>
</gene>
<accession>A0A7W7MA90</accession>
<organism evidence="3 4">
    <name type="scientific">Actinoplanes octamycinicus</name>
    <dbReference type="NCBI Taxonomy" id="135948"/>
    <lineage>
        <taxon>Bacteria</taxon>
        <taxon>Bacillati</taxon>
        <taxon>Actinomycetota</taxon>
        <taxon>Actinomycetes</taxon>
        <taxon>Micromonosporales</taxon>
        <taxon>Micromonosporaceae</taxon>
        <taxon>Actinoplanes</taxon>
    </lineage>
</organism>
<keyword evidence="1" id="KW-1133">Transmembrane helix</keyword>
<feature type="domain" description="Knr4/Smi1-like" evidence="2">
    <location>
        <begin position="309"/>
        <end position="434"/>
    </location>
</feature>
<dbReference type="InterPro" id="IPR037883">
    <property type="entry name" value="Knr4/Smi1-like_sf"/>
</dbReference>
<dbReference type="Proteomes" id="UP000546162">
    <property type="component" value="Unassembled WGS sequence"/>
</dbReference>
<dbReference type="SUPFAM" id="SSF160631">
    <property type="entry name" value="SMI1/KNR4-like"/>
    <property type="match status" value="1"/>
</dbReference>
<dbReference type="RefSeq" id="WP_185043057.1">
    <property type="nucleotide sequence ID" value="NZ_BAABFG010000005.1"/>
</dbReference>
<proteinExistence type="predicted"/>
<dbReference type="Gene3D" id="3.40.1580.10">
    <property type="entry name" value="SMI1/KNR4-like"/>
    <property type="match status" value="1"/>
</dbReference>
<comment type="caution">
    <text evidence="3">The sequence shown here is derived from an EMBL/GenBank/DDBJ whole genome shotgun (WGS) entry which is preliminary data.</text>
</comment>
<dbReference type="InterPro" id="IPR027417">
    <property type="entry name" value="P-loop_NTPase"/>
</dbReference>
<name>A0A7W7MA90_9ACTN</name>
<keyword evidence="4" id="KW-1185">Reference proteome</keyword>
<evidence type="ECO:0000313" key="4">
    <source>
        <dbReference type="Proteomes" id="UP000546162"/>
    </source>
</evidence>
<dbReference type="Gene3D" id="3.40.50.300">
    <property type="entry name" value="P-loop containing nucleotide triphosphate hydrolases"/>
    <property type="match status" value="1"/>
</dbReference>
<dbReference type="SMART" id="SM00860">
    <property type="entry name" value="SMI1_KNR4"/>
    <property type="match status" value="1"/>
</dbReference>
<feature type="transmembrane region" description="Helical" evidence="1">
    <location>
        <begin position="205"/>
        <end position="227"/>
    </location>
</feature>
<sequence>MDRRRRLWMIMATGANVDWRTGAAAVAAAVEVPVALVVAGAVVTEDDPVRPRVAGIVELSEVDRLTLEQARDLVLAVRRAYGAVLLAAPAGLLVPLGSGDWTFADLGAAVGASAVVVTGPGPDAVNHTTLALGALAGHGLSASVITIGSDVDEAALPVTPVGRIPADPPADFAGAAEWFHPALTTPEPADPPVLAKAPAVSGRKFVLGLLGIFVFLVLLVCGVAWLGSSPGDVRVSLEAQPPPARSAVAAPLRITPPPPPADGCPPDPGPPVITHPDRATTARVDRAWQRIETWLDRHAPASAQGLRPGAPAERIDDAQRRMSVPFPADLVASLRRHDGARGIGRFDLPPSFSPSPIAQILSDWQVNCRVLGHPGITRDEWWHPDYVPFAADGGGGLLFADQRPGGHGRVGDTDPETGADFDHWPGSVAELLERTAGSLETGTPFAGRYRPRVTDGVVIWEFVR</sequence>
<keyword evidence="1" id="KW-0812">Transmembrane</keyword>
<keyword evidence="1" id="KW-0472">Membrane</keyword>
<evidence type="ECO:0000313" key="3">
    <source>
        <dbReference type="EMBL" id="MBB4742727.1"/>
    </source>
</evidence>
<dbReference type="EMBL" id="JACHNB010000001">
    <property type="protein sequence ID" value="MBB4742727.1"/>
    <property type="molecule type" value="Genomic_DNA"/>
</dbReference>